<comment type="similarity">
    <text evidence="4">Belongs to the TonB-dependent receptor family.</text>
</comment>
<dbReference type="InterPro" id="IPR000531">
    <property type="entry name" value="Beta-barrel_TonB"/>
</dbReference>
<evidence type="ECO:0000313" key="9">
    <source>
        <dbReference type="Proteomes" id="UP000606935"/>
    </source>
</evidence>
<proteinExistence type="inferred from homology"/>
<keyword evidence="3" id="KW-0998">Cell outer membrane</keyword>
<feature type="signal peptide" evidence="5">
    <location>
        <begin position="1"/>
        <end position="27"/>
    </location>
</feature>
<reference evidence="8" key="1">
    <citation type="journal article" date="2014" name="Int. J. Syst. Evol. Microbiol.">
        <title>Complete genome sequence of Corynebacterium casei LMG S-19264T (=DSM 44701T), isolated from a smear-ripened cheese.</title>
        <authorList>
            <consortium name="US DOE Joint Genome Institute (JGI-PGF)"/>
            <person name="Walter F."/>
            <person name="Albersmeier A."/>
            <person name="Kalinowski J."/>
            <person name="Ruckert C."/>
        </authorList>
    </citation>
    <scope>NUCLEOTIDE SEQUENCE</scope>
    <source>
        <strain evidence="8">CGMCC 1.7086</strain>
    </source>
</reference>
<keyword evidence="5" id="KW-0732">Signal</keyword>
<dbReference type="InterPro" id="IPR010104">
    <property type="entry name" value="TonB_rcpt_bac"/>
</dbReference>
<gene>
    <name evidence="8" type="primary">iroN</name>
    <name evidence="8" type="ORF">GCM10010982_15120</name>
</gene>
<evidence type="ECO:0000259" key="7">
    <source>
        <dbReference type="Pfam" id="PF07715"/>
    </source>
</evidence>
<keyword evidence="9" id="KW-1185">Reference proteome</keyword>
<protein>
    <submittedName>
        <fullName evidence="8">TonB-dependent receptor</fullName>
    </submittedName>
</protein>
<dbReference type="NCBIfam" id="TIGR01782">
    <property type="entry name" value="TonB-Xanth-Caul"/>
    <property type="match status" value="1"/>
</dbReference>
<feature type="domain" description="TonB-dependent receptor-like beta-barrel" evidence="6">
    <location>
        <begin position="399"/>
        <end position="879"/>
    </location>
</feature>
<dbReference type="PANTHER" id="PTHR40980">
    <property type="entry name" value="PLUG DOMAIN-CONTAINING PROTEIN"/>
    <property type="match status" value="1"/>
</dbReference>
<dbReference type="Gene3D" id="2.40.170.20">
    <property type="entry name" value="TonB-dependent receptor, beta-barrel domain"/>
    <property type="match status" value="1"/>
</dbReference>
<dbReference type="InterPro" id="IPR012910">
    <property type="entry name" value="Plug_dom"/>
</dbReference>
<dbReference type="PANTHER" id="PTHR40980:SF3">
    <property type="entry name" value="TONB-DEPENDENT RECEPTOR-LIKE BETA-BARREL DOMAIN-CONTAINING PROTEIN"/>
    <property type="match status" value="1"/>
</dbReference>
<comment type="caution">
    <text evidence="8">The sequence shown here is derived from an EMBL/GenBank/DDBJ whole genome shotgun (WGS) entry which is preliminary data.</text>
</comment>
<dbReference type="Pfam" id="PF07715">
    <property type="entry name" value="Plug"/>
    <property type="match status" value="1"/>
</dbReference>
<keyword evidence="2 4" id="KW-0472">Membrane</keyword>
<evidence type="ECO:0000256" key="2">
    <source>
        <dbReference type="ARBA" id="ARBA00023136"/>
    </source>
</evidence>
<organism evidence="8 9">
    <name type="scientific">Bowmanella pacifica</name>
    <dbReference type="NCBI Taxonomy" id="502051"/>
    <lineage>
        <taxon>Bacteria</taxon>
        <taxon>Pseudomonadati</taxon>
        <taxon>Pseudomonadota</taxon>
        <taxon>Gammaproteobacteria</taxon>
        <taxon>Alteromonadales</taxon>
        <taxon>Alteromonadaceae</taxon>
        <taxon>Bowmanella</taxon>
    </lineage>
</organism>
<dbReference type="InterPro" id="IPR037066">
    <property type="entry name" value="Plug_dom_sf"/>
</dbReference>
<reference evidence="8" key="2">
    <citation type="submission" date="2020-09" db="EMBL/GenBank/DDBJ databases">
        <authorList>
            <person name="Sun Q."/>
            <person name="Zhou Y."/>
        </authorList>
    </citation>
    <scope>NUCLEOTIDE SEQUENCE</scope>
    <source>
        <strain evidence="8">CGMCC 1.7086</strain>
    </source>
</reference>
<keyword evidence="4" id="KW-0798">TonB box</keyword>
<dbReference type="SUPFAM" id="SSF56935">
    <property type="entry name" value="Porins"/>
    <property type="match status" value="1"/>
</dbReference>
<feature type="chain" id="PRO_5038123355" evidence="5">
    <location>
        <begin position="28"/>
        <end position="912"/>
    </location>
</feature>
<comment type="subcellular location">
    <subcellularLocation>
        <location evidence="1 4">Cell outer membrane</location>
    </subcellularLocation>
</comment>
<evidence type="ECO:0000256" key="5">
    <source>
        <dbReference type="SAM" id="SignalP"/>
    </source>
</evidence>
<evidence type="ECO:0000256" key="1">
    <source>
        <dbReference type="ARBA" id="ARBA00004442"/>
    </source>
</evidence>
<sequence>MLAGKPKLAYLPILVACNLGLALPVMAQEQTLQGEDAQVEVINVRGIKGSLIRSMDIKRGSANVVDAISAEDIGKFPDQNVAESLQRITGVSIDREGGEGQLVTVRGMGPEFNAVLLNGRMLATVGDPSSMSWEGTPGGRAFSFDILPTELINGAEVYKTQSGELQEGAIGATINITTMRPFDNKGFQAVASAKALYDEMTGKTKPQLSGVISNTFDDDKFGVLVSLASYQRESRYEEANTAYYFKVTDDLDGQNYGEIYFPRNYDQIVQSEDRERLSGTFVAQYAPTDNLTMTLDYMHSTYDVTGRQDIYPSWFTPGNVRNPVLDENNTLIYADFVDVYVESMARQSDASSSLDAYGFNAEWQATENWRMELDISASKAESDPGKGWSDVVVGRPGTFSYDRQQGQQVPTMTFDQLRPGDTLTAGWTSLQGTKLEDEVFGTKLDNRLYVEAGPLVEVKFGAHYSDRTLNKVYGETEGPLSWIYADNSVRVPLPDSLFDLFDADGFLSGASGSPVNQWPTFNTDEIMAYLSRDEVIALLDDPEAAKAVFSRNGFGIVPDQSAYEVNEEVLALYADFKLEGELGDMPWGLVAGMRYVDTQSTSSGQQIALLDLQPSQNEPNKVFAVYSDDYVPVEISNSYQDWLPSLNANINFTETLVGRGAISRSMTRPELNEMSPLTSYGDGQIDGLSGSGSNPLLAPYTSENLDLSLEWYYEEGSYAALAYFSKDIDGYLGTSVLPETLNLPSGSYKYEISRPVNENSTKVDGYEFAVQHMFTTLPEPFDGLGVIFNLTKVDSKSSEDNLPLIGLGDSQNLILFYEKDGFQLRLAYNNRSRFLQTKPVTTGSRQRDGHYVDDFAQLDISGSYDINENFTVFFEGINLTNELTVKSAEYANQTLQVIETGPRYALGVRAKF</sequence>
<feature type="domain" description="TonB-dependent receptor plug" evidence="7">
    <location>
        <begin position="59"/>
        <end position="172"/>
    </location>
</feature>
<evidence type="ECO:0000313" key="8">
    <source>
        <dbReference type="EMBL" id="GGO67776.1"/>
    </source>
</evidence>
<dbReference type="InterPro" id="IPR036942">
    <property type="entry name" value="Beta-barrel_TonB_sf"/>
</dbReference>
<dbReference type="Proteomes" id="UP000606935">
    <property type="component" value="Unassembled WGS sequence"/>
</dbReference>
<accession>A0A917YWC0</accession>
<dbReference type="GO" id="GO:0009279">
    <property type="term" value="C:cell outer membrane"/>
    <property type="evidence" value="ECO:0007669"/>
    <property type="project" value="UniProtKB-SubCell"/>
</dbReference>
<keyword evidence="8" id="KW-0675">Receptor</keyword>
<evidence type="ECO:0000259" key="6">
    <source>
        <dbReference type="Pfam" id="PF00593"/>
    </source>
</evidence>
<evidence type="ECO:0000256" key="3">
    <source>
        <dbReference type="ARBA" id="ARBA00023237"/>
    </source>
</evidence>
<evidence type="ECO:0000256" key="4">
    <source>
        <dbReference type="RuleBase" id="RU003357"/>
    </source>
</evidence>
<dbReference type="AlphaFoldDB" id="A0A917YWC0"/>
<dbReference type="Gene3D" id="2.170.130.10">
    <property type="entry name" value="TonB-dependent receptor, plug domain"/>
    <property type="match status" value="1"/>
</dbReference>
<dbReference type="RefSeq" id="WP_188692648.1">
    <property type="nucleotide sequence ID" value="NZ_BMLS01000002.1"/>
</dbReference>
<dbReference type="EMBL" id="BMLS01000002">
    <property type="protein sequence ID" value="GGO67776.1"/>
    <property type="molecule type" value="Genomic_DNA"/>
</dbReference>
<dbReference type="Pfam" id="PF00593">
    <property type="entry name" value="TonB_dep_Rec_b-barrel"/>
    <property type="match status" value="1"/>
</dbReference>
<dbReference type="CDD" id="cd01347">
    <property type="entry name" value="ligand_gated_channel"/>
    <property type="match status" value="1"/>
</dbReference>
<name>A0A917YWC0_9ALTE</name>